<sequence length="218" mass="23588">MQLPYALAITALIGGLGWLVAAIQPSGPAHALVAYVQERSDQSQDAVAGIASATQTTLPLMQRLSKPQDSGVKAINLSEKSLIGVKQQIKIADVQNLWGTFQNDATLQGRLNTMTPVAYVIYESFNDSFEEATVTIGYEASALMGSVAATERIEPGRYEQLLAPKVYADERFNSAWSGIRYSDELEAVVEVHAFNANGDITSSQLLAYYQNPKEGAVQ</sequence>
<proteinExistence type="predicted"/>
<dbReference type="AlphaFoldDB" id="A0A5S9PLX9"/>
<gene>
    <name evidence="1" type="ORF">OPDIPICF_00915</name>
</gene>
<organism evidence="1 2">
    <name type="scientific">BD1-7 clade bacterium</name>
    <dbReference type="NCBI Taxonomy" id="2029982"/>
    <lineage>
        <taxon>Bacteria</taxon>
        <taxon>Pseudomonadati</taxon>
        <taxon>Pseudomonadota</taxon>
        <taxon>Gammaproteobacteria</taxon>
        <taxon>Cellvibrionales</taxon>
        <taxon>Spongiibacteraceae</taxon>
        <taxon>BD1-7 clade</taxon>
    </lineage>
</organism>
<evidence type="ECO:0000313" key="2">
    <source>
        <dbReference type="Proteomes" id="UP000441399"/>
    </source>
</evidence>
<dbReference type="EMBL" id="CACSIO010000012">
    <property type="protein sequence ID" value="CAA0105047.1"/>
    <property type="molecule type" value="Genomic_DNA"/>
</dbReference>
<name>A0A5S9PLX9_9GAMM</name>
<reference evidence="1 2" key="1">
    <citation type="submission" date="2019-11" db="EMBL/GenBank/DDBJ databases">
        <authorList>
            <person name="Holert J."/>
        </authorList>
    </citation>
    <scope>NUCLEOTIDE SEQUENCE [LARGE SCALE GENOMIC DNA]</scope>
    <source>
        <strain evidence="1">SB11_3</strain>
    </source>
</reference>
<dbReference type="Proteomes" id="UP000441399">
    <property type="component" value="Unassembled WGS sequence"/>
</dbReference>
<accession>A0A5S9PLX9</accession>
<dbReference type="OrthoDB" id="5870161at2"/>
<keyword evidence="2" id="KW-1185">Reference proteome</keyword>
<evidence type="ECO:0000313" key="1">
    <source>
        <dbReference type="EMBL" id="CAA0105047.1"/>
    </source>
</evidence>
<protein>
    <submittedName>
        <fullName evidence="1">Uncharacterized protein</fullName>
    </submittedName>
</protein>